<dbReference type="KEGG" id="cpf:CPF_0801"/>
<dbReference type="PaxDb" id="195103-CPF_0801"/>
<name>A0A0H2YPA4_CLOP1</name>
<dbReference type="HOGENOM" id="CLU_030002_0_0_9"/>
<feature type="domain" description="PAC" evidence="7">
    <location>
        <begin position="135"/>
        <end position="190"/>
    </location>
</feature>
<organism evidence="9 10">
    <name type="scientific">Clostridium perfringens (strain ATCC 13124 / DSM 756 / JCM 1290 / NCIMB 6125 / NCTC 8237 / Type A)</name>
    <dbReference type="NCBI Taxonomy" id="195103"/>
    <lineage>
        <taxon>Bacteria</taxon>
        <taxon>Bacillati</taxon>
        <taxon>Bacillota</taxon>
        <taxon>Clostridia</taxon>
        <taxon>Eubacteriales</taxon>
        <taxon>Clostridiaceae</taxon>
        <taxon>Clostridium</taxon>
    </lineage>
</organism>
<dbReference type="Pfam" id="PF02811">
    <property type="entry name" value="PHP"/>
    <property type="match status" value="1"/>
</dbReference>
<dbReference type="SUPFAM" id="SSF55073">
    <property type="entry name" value="Nucleotide cyclase"/>
    <property type="match status" value="1"/>
</dbReference>
<dbReference type="Proteomes" id="UP000001823">
    <property type="component" value="Chromosome"/>
</dbReference>
<dbReference type="SMART" id="SM00267">
    <property type="entry name" value="GGDEF"/>
    <property type="match status" value="1"/>
</dbReference>
<dbReference type="EC" id="3.1.3.15" evidence="3"/>
<dbReference type="SUPFAM" id="SSF55785">
    <property type="entry name" value="PYP-like sensor domain (PAS domain)"/>
    <property type="match status" value="1"/>
</dbReference>
<feature type="domain" description="GGDEF" evidence="8">
    <location>
        <begin position="222"/>
        <end position="355"/>
    </location>
</feature>
<evidence type="ECO:0000256" key="2">
    <source>
        <dbReference type="ARBA" id="ARBA00009152"/>
    </source>
</evidence>
<evidence type="ECO:0000313" key="9">
    <source>
        <dbReference type="EMBL" id="ABG82754.1"/>
    </source>
</evidence>
<dbReference type="InterPro" id="IPR004013">
    <property type="entry name" value="PHP_dom"/>
</dbReference>
<evidence type="ECO:0000256" key="4">
    <source>
        <dbReference type="ARBA" id="ARBA00022605"/>
    </source>
</evidence>
<dbReference type="InterPro" id="IPR013656">
    <property type="entry name" value="PAS_4"/>
</dbReference>
<evidence type="ECO:0000259" key="8">
    <source>
        <dbReference type="PROSITE" id="PS50887"/>
    </source>
</evidence>
<keyword evidence="10" id="KW-1185">Reference proteome</keyword>
<dbReference type="InterPro" id="IPR016195">
    <property type="entry name" value="Pol/histidinol_Pase-like"/>
</dbReference>
<dbReference type="UniPathway" id="UPA00031">
    <property type="reaction ID" value="UER00013"/>
</dbReference>
<dbReference type="STRING" id="195103.CPF_0801"/>
<dbReference type="InterPro" id="IPR010140">
    <property type="entry name" value="Histidinol_P_phosphatase_HisJ"/>
</dbReference>
<dbReference type="Gene3D" id="3.20.20.140">
    <property type="entry name" value="Metal-dependent hydrolases"/>
    <property type="match status" value="1"/>
</dbReference>
<dbReference type="NCBIfam" id="TIGR01856">
    <property type="entry name" value="hisJ_fam"/>
    <property type="match status" value="1"/>
</dbReference>
<dbReference type="PROSITE" id="PS50887">
    <property type="entry name" value="GGDEF"/>
    <property type="match status" value="1"/>
</dbReference>
<evidence type="ECO:0000256" key="1">
    <source>
        <dbReference type="ARBA" id="ARBA00004970"/>
    </source>
</evidence>
<dbReference type="InterPro" id="IPR052155">
    <property type="entry name" value="Biofilm_reg_signaling"/>
</dbReference>
<reference evidence="9 10" key="1">
    <citation type="journal article" date="2006" name="Genome Res.">
        <title>Skewed genomic variability in strains of the toxigenic bacterial pathogen, Clostridium perfringens.</title>
        <authorList>
            <person name="Myers G.S."/>
            <person name="Rasko D.A."/>
            <person name="Cheung J.K."/>
            <person name="Ravel J."/>
            <person name="Seshadri R."/>
            <person name="Deboy R.T."/>
            <person name="Ren Q."/>
            <person name="Varga J."/>
            <person name="Awad M.M."/>
            <person name="Brinkac L.M."/>
            <person name="Daugherty S.C."/>
            <person name="Haft D.H."/>
            <person name="Dodson R.J."/>
            <person name="Madupu R."/>
            <person name="Nelson W.C."/>
            <person name="Rosovitz M.J."/>
            <person name="Sullivan S.A."/>
            <person name="Khouri H."/>
            <person name="Dimitrov G.I."/>
            <person name="Watkins K.L."/>
            <person name="Mulligan S."/>
            <person name="Benton J."/>
            <person name="Radune D."/>
            <person name="Fisher D.J."/>
            <person name="Atkins H.S."/>
            <person name="Hiscox T."/>
            <person name="Jost B.H."/>
            <person name="Billington S.J."/>
            <person name="Songer J.G."/>
            <person name="McClane B.A."/>
            <person name="Titball R.W."/>
            <person name="Rood J.I."/>
            <person name="Melville S.B."/>
            <person name="Paulsen I.T."/>
        </authorList>
    </citation>
    <scope>NUCLEOTIDE SEQUENCE [LARGE SCALE GENOMIC DNA]</scope>
    <source>
        <strain evidence="10">ATCC 13124 / DSM 756 / JCM 1290 / NCIMB 6125 / NCTC 8237 / S 107 / Type A</strain>
    </source>
</reference>
<dbReference type="Gene3D" id="3.30.450.20">
    <property type="entry name" value="PAS domain"/>
    <property type="match status" value="1"/>
</dbReference>
<dbReference type="PROSITE" id="PS50113">
    <property type="entry name" value="PAC"/>
    <property type="match status" value="1"/>
</dbReference>
<dbReference type="GO" id="GO:0000105">
    <property type="term" value="P:L-histidine biosynthetic process"/>
    <property type="evidence" value="ECO:0007669"/>
    <property type="project" value="UniProtKB-UniPathway"/>
</dbReference>
<dbReference type="Pfam" id="PF00990">
    <property type="entry name" value="GGDEF"/>
    <property type="match status" value="1"/>
</dbReference>
<dbReference type="SUPFAM" id="SSF89550">
    <property type="entry name" value="PHP domain-like"/>
    <property type="match status" value="1"/>
</dbReference>
<comment type="pathway">
    <text evidence="1">Amino-acid biosynthesis; L-histidine biosynthesis; L-histidine from 5-phospho-alpha-D-ribose 1-diphosphate: step 8/9.</text>
</comment>
<dbReference type="NCBIfam" id="NF005996">
    <property type="entry name" value="PRK08123.1"/>
    <property type="match status" value="1"/>
</dbReference>
<evidence type="ECO:0000313" key="10">
    <source>
        <dbReference type="Proteomes" id="UP000001823"/>
    </source>
</evidence>
<dbReference type="InterPro" id="IPR000160">
    <property type="entry name" value="GGDEF_dom"/>
</dbReference>
<dbReference type="InterPro" id="IPR043128">
    <property type="entry name" value="Rev_trsase/Diguanyl_cyclase"/>
</dbReference>
<dbReference type="PANTHER" id="PTHR44757:SF2">
    <property type="entry name" value="BIOFILM ARCHITECTURE MAINTENANCE PROTEIN MBAA"/>
    <property type="match status" value="1"/>
</dbReference>
<dbReference type="Gene3D" id="3.30.70.270">
    <property type="match status" value="1"/>
</dbReference>
<evidence type="ECO:0000256" key="3">
    <source>
        <dbReference type="ARBA" id="ARBA00013085"/>
    </source>
</evidence>
<comment type="similarity">
    <text evidence="2">Belongs to the PHP hydrolase family. HisK subfamily.</text>
</comment>
<dbReference type="CDD" id="cd01949">
    <property type="entry name" value="GGDEF"/>
    <property type="match status" value="1"/>
</dbReference>
<dbReference type="InterPro" id="IPR029787">
    <property type="entry name" value="Nucleotide_cyclase"/>
</dbReference>
<accession>A0A0H2YPA4</accession>
<dbReference type="eggNOG" id="COG5001">
    <property type="taxonomic scope" value="Bacteria"/>
</dbReference>
<dbReference type="InterPro" id="IPR000014">
    <property type="entry name" value="PAS"/>
</dbReference>
<dbReference type="RefSeq" id="WP_003455757.1">
    <property type="nucleotide sequence ID" value="NC_008261.1"/>
</dbReference>
<dbReference type="GO" id="GO:0004401">
    <property type="term" value="F:histidinol-phosphatase activity"/>
    <property type="evidence" value="ECO:0007669"/>
    <property type="project" value="UniProtKB-EC"/>
</dbReference>
<dbReference type="InterPro" id="IPR035965">
    <property type="entry name" value="PAS-like_dom_sf"/>
</dbReference>
<keyword evidence="5" id="KW-0368">Histidine biosynthesis</keyword>
<dbReference type="NCBIfam" id="TIGR00229">
    <property type="entry name" value="sensory_box"/>
    <property type="match status" value="1"/>
</dbReference>
<proteinExistence type="inferred from homology"/>
<dbReference type="SMR" id="A0A0H2YPA4"/>
<dbReference type="PANTHER" id="PTHR44757">
    <property type="entry name" value="DIGUANYLATE CYCLASE DGCP"/>
    <property type="match status" value="1"/>
</dbReference>
<sequence>MKNYYLEEVVDEIYYKEGKENRELKMDILSLKIENELKIIENLCGNCKRKNTLYEAIKNIKSLLKQYYIVFNGTQDALFLVEMLKDGNFKYVRNNNAYLQEFGLKGEEIINKTPKDVFGEELGKRFCNYYKNCIEGKRVVVFEDDLFLNGKKRVFLTKLLPIVDEDDGVFIVGSREDITKRKEMEIELDRMANYDELTNIPNMRLFFKSFRNTINESKKMDKKFAVLFIDLDWFKEINDNYGHDVGDEVLVCAVKRIYKCLRKGDILGRIGGDEFAAILKDISDREEIEKIVKDIQNSLRKRIKIGDVTCNIDSSIGITIFPEDGEKIEVLMRNSDKAMYKVKNREKGGYRFFNNMIREYNFKNKDGHVHTKYCPHGSDDNIEDYIEEAIKYKLDEISFTEHLPLPENFIDPSPLKDSAMKLEEMESYLKEGHELQEKYKDKIKVNIGVEVDYIEGYEIETELLLNKYGKYLNDGILSVHMIKGNKRYYCIDFSEKEFKKIIDDLGSLEKVYNKYYDTLIMALKSDLGPYKPKRIGHLNLVRRFNKEFPYNYEKHISKIEEILDLIKEKGYELDFNIAGLRKKECNEFYIEGKVLEMAIEKGVPMVLGSDSHSAKYIKCIKEFL</sequence>
<comment type="catalytic activity">
    <reaction evidence="6">
        <text>L-histidinol phosphate + H2O = L-histidinol + phosphate</text>
        <dbReference type="Rhea" id="RHEA:14465"/>
        <dbReference type="ChEBI" id="CHEBI:15377"/>
        <dbReference type="ChEBI" id="CHEBI:43474"/>
        <dbReference type="ChEBI" id="CHEBI:57699"/>
        <dbReference type="ChEBI" id="CHEBI:57980"/>
        <dbReference type="EC" id="3.1.3.15"/>
    </reaction>
</comment>
<gene>
    <name evidence="9" type="ordered locus">CPF_0801</name>
</gene>
<evidence type="ECO:0000256" key="5">
    <source>
        <dbReference type="ARBA" id="ARBA00023102"/>
    </source>
</evidence>
<evidence type="ECO:0000256" key="6">
    <source>
        <dbReference type="ARBA" id="ARBA00049158"/>
    </source>
</evidence>
<protein>
    <recommendedName>
        <fullName evidence="3">histidinol-phosphatase</fullName>
        <ecNumber evidence="3">3.1.3.15</ecNumber>
    </recommendedName>
</protein>
<evidence type="ECO:0000259" key="7">
    <source>
        <dbReference type="PROSITE" id="PS50113"/>
    </source>
</evidence>
<dbReference type="eggNOG" id="COG1387">
    <property type="taxonomic scope" value="Bacteria"/>
</dbReference>
<dbReference type="InterPro" id="IPR000700">
    <property type="entry name" value="PAS-assoc_C"/>
</dbReference>
<dbReference type="NCBIfam" id="TIGR00254">
    <property type="entry name" value="GGDEF"/>
    <property type="match status" value="1"/>
</dbReference>
<dbReference type="CDD" id="cd12110">
    <property type="entry name" value="PHP_HisPPase_Hisj_like"/>
    <property type="match status" value="1"/>
</dbReference>
<dbReference type="AlphaFoldDB" id="A0A0H2YPA4"/>
<dbReference type="Pfam" id="PF08448">
    <property type="entry name" value="PAS_4"/>
    <property type="match status" value="1"/>
</dbReference>
<dbReference type="EMBL" id="CP000246">
    <property type="protein sequence ID" value="ABG82754.1"/>
    <property type="molecule type" value="Genomic_DNA"/>
</dbReference>
<keyword evidence="4" id="KW-0028">Amino-acid biosynthesis</keyword>